<dbReference type="PRINTS" id="PR00412">
    <property type="entry name" value="EPOXHYDRLASE"/>
</dbReference>
<dbReference type="GO" id="GO:0004301">
    <property type="term" value="F:epoxide hydrolase activity"/>
    <property type="evidence" value="ECO:0007669"/>
    <property type="project" value="TreeGrafter"/>
</dbReference>
<dbReference type="Pfam" id="PF06441">
    <property type="entry name" value="EHN"/>
    <property type="match status" value="1"/>
</dbReference>
<protein>
    <recommendedName>
        <fullName evidence="5">Epoxide hydrolase N-terminal domain-containing protein</fullName>
    </recommendedName>
</protein>
<evidence type="ECO:0000256" key="3">
    <source>
        <dbReference type="ARBA" id="ARBA00022801"/>
    </source>
</evidence>
<proteinExistence type="inferred from homology"/>
<dbReference type="AlphaFoldDB" id="A0A8H7RKA4"/>
<dbReference type="PANTHER" id="PTHR21661">
    <property type="entry name" value="EPOXIDE HYDROLASE 1-RELATED"/>
    <property type="match status" value="1"/>
</dbReference>
<comment type="caution">
    <text evidence="6">The sequence shown here is derived from an EMBL/GenBank/DDBJ whole genome shotgun (WGS) entry which is preliminary data.</text>
</comment>
<evidence type="ECO:0000259" key="5">
    <source>
        <dbReference type="Pfam" id="PF06441"/>
    </source>
</evidence>
<comment type="similarity">
    <text evidence="1">Belongs to the peptidase S33 family.</text>
</comment>
<feature type="active site" description="Proton acceptor" evidence="4">
    <location>
        <position position="381"/>
    </location>
</feature>
<name>A0A8H7RKA4_9FUNG</name>
<dbReference type="InterPro" id="IPR029058">
    <property type="entry name" value="AB_hydrolase_fold"/>
</dbReference>
<keyword evidence="7" id="KW-1185">Reference proteome</keyword>
<keyword evidence="3" id="KW-0378">Hydrolase</keyword>
<dbReference type="OrthoDB" id="7130006at2759"/>
<evidence type="ECO:0000256" key="2">
    <source>
        <dbReference type="ARBA" id="ARBA00022797"/>
    </source>
</evidence>
<dbReference type="InterPro" id="IPR010497">
    <property type="entry name" value="Epoxide_hydro_N"/>
</dbReference>
<organism evidence="6 7">
    <name type="scientific">Mucor saturninus</name>
    <dbReference type="NCBI Taxonomy" id="64648"/>
    <lineage>
        <taxon>Eukaryota</taxon>
        <taxon>Fungi</taxon>
        <taxon>Fungi incertae sedis</taxon>
        <taxon>Mucoromycota</taxon>
        <taxon>Mucoromycotina</taxon>
        <taxon>Mucoromycetes</taxon>
        <taxon>Mucorales</taxon>
        <taxon>Mucorineae</taxon>
        <taxon>Mucoraceae</taxon>
        <taxon>Mucor</taxon>
    </lineage>
</organism>
<evidence type="ECO:0000313" key="7">
    <source>
        <dbReference type="Proteomes" id="UP000603453"/>
    </source>
</evidence>
<evidence type="ECO:0000256" key="4">
    <source>
        <dbReference type="PIRSR" id="PIRSR001112-1"/>
    </source>
</evidence>
<dbReference type="EMBL" id="JAEPRD010000004">
    <property type="protein sequence ID" value="KAG2213059.1"/>
    <property type="molecule type" value="Genomic_DNA"/>
</dbReference>
<evidence type="ECO:0000313" key="6">
    <source>
        <dbReference type="EMBL" id="KAG2213059.1"/>
    </source>
</evidence>
<dbReference type="PANTHER" id="PTHR21661:SF35">
    <property type="entry name" value="EPOXIDE HYDROLASE"/>
    <property type="match status" value="1"/>
</dbReference>
<feature type="active site" description="Nucleophile" evidence="4">
    <location>
        <position position="171"/>
    </location>
</feature>
<evidence type="ECO:0000256" key="1">
    <source>
        <dbReference type="ARBA" id="ARBA00010088"/>
    </source>
</evidence>
<dbReference type="InterPro" id="IPR000639">
    <property type="entry name" value="Epox_hydrolase-like"/>
</dbReference>
<dbReference type="Gene3D" id="3.40.50.1820">
    <property type="entry name" value="alpha/beta hydrolase"/>
    <property type="match status" value="1"/>
</dbReference>
<reference evidence="6" key="1">
    <citation type="submission" date="2020-12" db="EMBL/GenBank/DDBJ databases">
        <title>Metabolic potential, ecology and presence of endohyphal bacteria is reflected in genomic diversity of Mucoromycotina.</title>
        <authorList>
            <person name="Muszewska A."/>
            <person name="Okrasinska A."/>
            <person name="Steczkiewicz K."/>
            <person name="Drgas O."/>
            <person name="Orlowska M."/>
            <person name="Perlinska-Lenart U."/>
            <person name="Aleksandrzak-Piekarczyk T."/>
            <person name="Szatraj K."/>
            <person name="Zielenkiewicz U."/>
            <person name="Pilsyk S."/>
            <person name="Malc E."/>
            <person name="Mieczkowski P."/>
            <person name="Kruszewska J.S."/>
            <person name="Biernat P."/>
            <person name="Pawlowska J."/>
        </authorList>
    </citation>
    <scope>NUCLEOTIDE SEQUENCE</scope>
    <source>
        <strain evidence="6">WA0000017839</strain>
    </source>
</reference>
<sequence length="412" mass="47273">MITKFTIPELDQNELQERLSNARYPNELQDDYTGWKFGSPTWAVKDMVDYWKSGFSWEKSRDEINRWHHYQTPINDLNIHFIHEPSSQPSSIPLVLLHGWPSTFYEFHKIIEPLRDHPTQAFHVVVPSLPGYGFSEAPKKYGTGGVAAFADVTHQLMQKLGYHKYMIYGTDWGSAIGSRLAQDHPDHVLGYFTNMMIAGPPLPTLQNIFKHPLKVLKFMLSIVLGFGYIYGADFAPLANFSFANVEKYEGAAYRAIQGMRPYTLAYGLTDSPVGLLGWMLEPYHVWTFHTAEEETQNIPDTITRDEFLTQVTLYWLTNSMSSSIRIYYEAMREMGKAPKMDIRVPLGVCYFKNEAFKFPRDWIEASATKLIQFKTFSTGGHFPALEETDHLLGEIQRFGVAVSKQTHKSKDI</sequence>
<feature type="domain" description="Epoxide hydrolase N-terminal" evidence="5">
    <location>
        <begin position="4"/>
        <end position="107"/>
    </location>
</feature>
<accession>A0A8H7RKA4</accession>
<dbReference type="SUPFAM" id="SSF53474">
    <property type="entry name" value="alpha/beta-Hydrolases"/>
    <property type="match status" value="1"/>
</dbReference>
<dbReference type="GO" id="GO:0097176">
    <property type="term" value="P:epoxide metabolic process"/>
    <property type="evidence" value="ECO:0007669"/>
    <property type="project" value="TreeGrafter"/>
</dbReference>
<dbReference type="InterPro" id="IPR016292">
    <property type="entry name" value="Epoxide_hydrolase"/>
</dbReference>
<feature type="active site" description="Proton donor" evidence="4">
    <location>
        <position position="327"/>
    </location>
</feature>
<keyword evidence="2" id="KW-0058">Aromatic hydrocarbons catabolism</keyword>
<dbReference type="PIRSF" id="PIRSF001112">
    <property type="entry name" value="Epoxide_hydrolase"/>
    <property type="match status" value="1"/>
</dbReference>
<gene>
    <name evidence="6" type="ORF">INT47_011208</name>
</gene>
<dbReference type="Proteomes" id="UP000603453">
    <property type="component" value="Unassembled WGS sequence"/>
</dbReference>